<evidence type="ECO:0000313" key="2">
    <source>
        <dbReference type="EMBL" id="MBN2953627.1"/>
    </source>
</evidence>
<dbReference type="AlphaFoldDB" id="A0A938ZDK6"/>
<organism evidence="2 3">
    <name type="scientific">Fusicatenibacter saccharivorans</name>
    <dbReference type="NCBI Taxonomy" id="1150298"/>
    <lineage>
        <taxon>Bacteria</taxon>
        <taxon>Bacillati</taxon>
        <taxon>Bacillota</taxon>
        <taxon>Clostridia</taxon>
        <taxon>Lachnospirales</taxon>
        <taxon>Lachnospiraceae</taxon>
        <taxon>Fusicatenibacter</taxon>
    </lineage>
</organism>
<evidence type="ECO:0000313" key="3">
    <source>
        <dbReference type="Proteomes" id="UP000737612"/>
    </source>
</evidence>
<feature type="transmembrane region" description="Helical" evidence="1">
    <location>
        <begin position="6"/>
        <end position="24"/>
    </location>
</feature>
<proteinExistence type="predicted"/>
<name>A0A938ZDK6_9FIRM</name>
<protein>
    <submittedName>
        <fullName evidence="2">Uncharacterized protein</fullName>
    </submittedName>
</protein>
<reference evidence="2" key="1">
    <citation type="submission" date="2021-02" db="EMBL/GenBank/DDBJ databases">
        <title>Metagenome-assembled genomes from human diarrheal sample B26.</title>
        <authorList>
            <person name="Ateba T.P."/>
            <person name="Alayande K.A."/>
            <person name="Mwanza M."/>
        </authorList>
    </citation>
    <scope>NUCLEOTIDE SEQUENCE</scope>
    <source>
        <strain evidence="2">06WH</strain>
    </source>
</reference>
<accession>A0A938ZDK6</accession>
<dbReference type="EMBL" id="JAFHBD010000034">
    <property type="protein sequence ID" value="MBN2953627.1"/>
    <property type="molecule type" value="Genomic_DNA"/>
</dbReference>
<gene>
    <name evidence="2" type="ORF">JTJ23_08545</name>
</gene>
<keyword evidence="1" id="KW-0472">Membrane</keyword>
<dbReference type="Proteomes" id="UP000737612">
    <property type="component" value="Unassembled WGS sequence"/>
</dbReference>
<keyword evidence="1" id="KW-1133">Transmembrane helix</keyword>
<sequence length="216" mass="25837">MLKDWNFGLSIITAITAIGSLGLSSHQMRLSNKQNLFDRRLKAYMLANGLISLCEENYKWLSEKRKTEPQWANAYIFMLITNNTYMESQVDAIDHPLEQPFHKEFLRKREELRNTAMEVELIFKGEVALTYSEFLRAYESVLATMYQYQIIIDKIRKENEKQNEKQRKKVEIYVKMFHEEKYRESLYDAREKLKKAYDVVAKDNIKKQMEKQLKLI</sequence>
<comment type="caution">
    <text evidence="2">The sequence shown here is derived from an EMBL/GenBank/DDBJ whole genome shotgun (WGS) entry which is preliminary data.</text>
</comment>
<evidence type="ECO:0000256" key="1">
    <source>
        <dbReference type="SAM" id="Phobius"/>
    </source>
</evidence>
<keyword evidence="1" id="KW-0812">Transmembrane</keyword>